<feature type="compositionally biased region" description="Polar residues" evidence="1">
    <location>
        <begin position="656"/>
        <end position="673"/>
    </location>
</feature>
<dbReference type="AlphaFoldDB" id="A0A6J6LPD1"/>
<accession>A0A6J6LPD1</accession>
<feature type="compositionally biased region" description="Polar residues" evidence="1">
    <location>
        <begin position="521"/>
        <end position="536"/>
    </location>
</feature>
<feature type="region of interest" description="Disordered" evidence="1">
    <location>
        <begin position="521"/>
        <end position="542"/>
    </location>
</feature>
<feature type="region of interest" description="Disordered" evidence="1">
    <location>
        <begin position="628"/>
        <end position="747"/>
    </location>
</feature>
<reference evidence="2" key="1">
    <citation type="submission" date="2020-05" db="EMBL/GenBank/DDBJ databases">
        <authorList>
            <person name="Chiriac C."/>
            <person name="Salcher M."/>
            <person name="Ghai R."/>
            <person name="Kavagutti S V."/>
        </authorList>
    </citation>
    <scope>NUCLEOTIDE SEQUENCE</scope>
</reference>
<name>A0A6J6LPD1_9ZZZZ</name>
<sequence length="747" mass="79787">MIRGIRVSLLTIISVALISTSLPTYSYAADAPAPMSMTPPEDPNVIKDARSILRGIEPTTSNNAMVYFDQNQVNFKSFISLEQHGAGQTGGEKIICLTPQDPKCVSALADSSYQQIKYDVAMGSCDARQIAACIKTLSLVKEDGTKIKAQAVQRIYSKTSPGWDSTFNAKTNTGYPGADGPWLWRITDGGKSTDYLILGLVSALFNRSVGTSTWDASEKSLRLSIYPVKKFENPAYVDGGSETACLAVDTGVCYQRIAFAPNLRFALDIRIPKVITGWLNGRLDKPSAYTENYDENYSELIVEADPLEEIMTGKWLPNSGAVAQYLNDSRKGQTAAPGSKNLDIAGTDPDDQNSVKYYTSLSSQFSNTALTNTLAWRLNTTSSGAQTFASTCAKIEGVQGIVTSNASVYEPGSPQWDSNEGAMGYKIAAPTFKSDGKTENVGRYAFTMRADLIKCVYGMSKLPAYAKVEITYDGNGEKKTASVVLGQFKDWVNLHADNFVYENTPPTVKVKLEGWTKSAGAGTSTLPASPPNQSSPGKVAAPSTGQATITCIKGTTKKTVTGTKPVCPTGYKIQAAPGQVAPQVTITCTKGTTKKTVTGAKPVCPTGYKMSVAKPSAQAPAIQQPVDQANAQPNQPQPGQPNQPQPGQPNDPNGDITITCTKGSESKQVTGKSPVQCPNGYQMKPMQPGQPNQPQPGQPIDPNADITITCIKGSDSKQVTGKSPVQCPTGYQMQPMQPGQPQQPPKP</sequence>
<protein>
    <submittedName>
        <fullName evidence="2">Unannotated protein</fullName>
    </submittedName>
</protein>
<gene>
    <name evidence="2" type="ORF">UFOPK2329_00098</name>
</gene>
<evidence type="ECO:0000313" key="2">
    <source>
        <dbReference type="EMBL" id="CAB4663582.1"/>
    </source>
</evidence>
<evidence type="ECO:0000256" key="1">
    <source>
        <dbReference type="SAM" id="MobiDB-lite"/>
    </source>
</evidence>
<feature type="compositionally biased region" description="Pro residues" evidence="1">
    <location>
        <begin position="635"/>
        <end position="649"/>
    </location>
</feature>
<organism evidence="2">
    <name type="scientific">freshwater metagenome</name>
    <dbReference type="NCBI Taxonomy" id="449393"/>
    <lineage>
        <taxon>unclassified sequences</taxon>
        <taxon>metagenomes</taxon>
        <taxon>ecological metagenomes</taxon>
    </lineage>
</organism>
<dbReference type="EMBL" id="CAEZWZ010000006">
    <property type="protein sequence ID" value="CAB4663582.1"/>
    <property type="molecule type" value="Genomic_DNA"/>
</dbReference>
<proteinExistence type="predicted"/>